<accession>A0A3M9X6P9</accession>
<sequence length="132" mass="14040">MSGKNSTDMRTPLAKVRGLGSAREGTGHFWRQRLTAIANIPLTLFFVGFLIALNGAGYAEVRAALANPFVGLMLALVLISGLIHMRLGMQVIIEDYITSEGLKLATIALNTFFTVAVGVASIFALLKLAFGG</sequence>
<evidence type="ECO:0000256" key="13">
    <source>
        <dbReference type="ARBA" id="ARBA00022989"/>
    </source>
</evidence>
<dbReference type="CDD" id="cd03495">
    <property type="entry name" value="SQR_TypeC_SdhD_like"/>
    <property type="match status" value="1"/>
</dbReference>
<comment type="cofactor">
    <cofactor evidence="1">
        <name>heme</name>
        <dbReference type="ChEBI" id="CHEBI:30413"/>
    </cofactor>
</comment>
<comment type="subcellular location">
    <subcellularLocation>
        <location evidence="3">Membrane</location>
        <topology evidence="3">Multi-pass membrane protein</topology>
    </subcellularLocation>
</comment>
<dbReference type="Gene3D" id="1.20.1300.10">
    <property type="entry name" value="Fumarate reductase/succinate dehydrogenase, transmembrane subunit"/>
    <property type="match status" value="1"/>
</dbReference>
<reference evidence="17 18" key="1">
    <citation type="journal article" date="2018" name="Mol. Plant Microbe Interact.">
        <title>Taxonomically Different Co-Microsymbionts of a Relict Legume, Oxytropis popoviana, Have Complementary Sets of Symbiotic Genes and Together Increase the Efficiency of Plant Nodulation.</title>
        <authorList>
            <person name="Safronova V."/>
            <person name="Belimov A."/>
            <person name="Sazanova A."/>
            <person name="Chirak E."/>
            <person name="Verkhozina A."/>
            <person name="Kuznetsova I."/>
            <person name="Andronov E."/>
            <person name="Puhalsky J."/>
            <person name="Tikhonovich I."/>
        </authorList>
    </citation>
    <scope>NUCLEOTIDE SEQUENCE [LARGE SCALE GENOMIC DNA]</scope>
    <source>
        <strain evidence="17 18">Opo-235</strain>
    </source>
</reference>
<organism evidence="17 18">
    <name type="scientific">Mesorhizobium japonicum</name>
    <dbReference type="NCBI Taxonomy" id="2066070"/>
    <lineage>
        <taxon>Bacteria</taxon>
        <taxon>Pseudomonadati</taxon>
        <taxon>Pseudomonadota</taxon>
        <taxon>Alphaproteobacteria</taxon>
        <taxon>Hyphomicrobiales</taxon>
        <taxon>Phyllobacteriaceae</taxon>
        <taxon>Mesorhizobium</taxon>
    </lineage>
</organism>
<dbReference type="GO" id="GO:0046872">
    <property type="term" value="F:metal ion binding"/>
    <property type="evidence" value="ECO:0007669"/>
    <property type="project" value="UniProtKB-KW"/>
</dbReference>
<evidence type="ECO:0000256" key="2">
    <source>
        <dbReference type="ARBA" id="ARBA00004050"/>
    </source>
</evidence>
<evidence type="ECO:0000256" key="4">
    <source>
        <dbReference type="ARBA" id="ARBA00005163"/>
    </source>
</evidence>
<dbReference type="AlphaFoldDB" id="A0A3M9X6P9"/>
<evidence type="ECO:0000256" key="3">
    <source>
        <dbReference type="ARBA" id="ARBA00004141"/>
    </source>
</evidence>
<dbReference type="InterPro" id="IPR014312">
    <property type="entry name" value="Succ_DH_anchor"/>
</dbReference>
<comment type="subunit">
    <text evidence="5">Part of an enzyme complex containing four subunits: a flavoprotein, an iron-sulfur protein, plus two membrane-anchoring proteins, SdhC and SdhD.</text>
</comment>
<comment type="function">
    <text evidence="2">Membrane-anchoring subunit of succinate dehydrogenase (SDH).</text>
</comment>
<dbReference type="GO" id="GO:0016020">
    <property type="term" value="C:membrane"/>
    <property type="evidence" value="ECO:0007669"/>
    <property type="project" value="UniProtKB-SubCell"/>
</dbReference>
<comment type="caution">
    <text evidence="17">The sequence shown here is derived from an EMBL/GenBank/DDBJ whole genome shotgun (WGS) entry which is preliminary data.</text>
</comment>
<keyword evidence="14" id="KW-0408">Iron</keyword>
<feature type="transmembrane region" description="Helical" evidence="16">
    <location>
        <begin position="36"/>
        <end position="59"/>
    </location>
</feature>
<dbReference type="RefSeq" id="WP_010912304.1">
    <property type="nucleotide sequence ID" value="NZ_QKOD01000006.1"/>
</dbReference>
<gene>
    <name evidence="17" type="primary">sdhD</name>
    <name evidence="17" type="ORF">DNR46_23775</name>
</gene>
<dbReference type="UniPathway" id="UPA00223"/>
<feature type="transmembrane region" description="Helical" evidence="16">
    <location>
        <begin position="104"/>
        <end position="126"/>
    </location>
</feature>
<evidence type="ECO:0000256" key="5">
    <source>
        <dbReference type="ARBA" id="ARBA00011558"/>
    </source>
</evidence>
<dbReference type="EMBL" id="QKOD01000006">
    <property type="protein sequence ID" value="RNJ43663.1"/>
    <property type="molecule type" value="Genomic_DNA"/>
</dbReference>
<evidence type="ECO:0000256" key="9">
    <source>
        <dbReference type="ARBA" id="ARBA00022617"/>
    </source>
</evidence>
<keyword evidence="11" id="KW-0479">Metal-binding</keyword>
<keyword evidence="8" id="KW-0816">Tricarboxylic acid cycle</keyword>
<dbReference type="InterPro" id="IPR034804">
    <property type="entry name" value="SQR/QFR_C/D"/>
</dbReference>
<dbReference type="GO" id="GO:0006099">
    <property type="term" value="P:tricarboxylic acid cycle"/>
    <property type="evidence" value="ECO:0007669"/>
    <property type="project" value="UniProtKB-UniPathway"/>
</dbReference>
<evidence type="ECO:0000256" key="11">
    <source>
        <dbReference type="ARBA" id="ARBA00022723"/>
    </source>
</evidence>
<keyword evidence="15 16" id="KW-0472">Membrane</keyword>
<evidence type="ECO:0000256" key="8">
    <source>
        <dbReference type="ARBA" id="ARBA00022532"/>
    </source>
</evidence>
<proteinExistence type="predicted"/>
<keyword evidence="7" id="KW-0813">Transport</keyword>
<dbReference type="GO" id="GO:0020037">
    <property type="term" value="F:heme binding"/>
    <property type="evidence" value="ECO:0007669"/>
    <property type="project" value="InterPro"/>
</dbReference>
<dbReference type="Pfam" id="PF01127">
    <property type="entry name" value="Sdh_cyt"/>
    <property type="match status" value="1"/>
</dbReference>
<keyword evidence="13 16" id="KW-1133">Transmembrane helix</keyword>
<evidence type="ECO:0000256" key="7">
    <source>
        <dbReference type="ARBA" id="ARBA00022448"/>
    </source>
</evidence>
<keyword evidence="12" id="KW-0249">Electron transport</keyword>
<evidence type="ECO:0000256" key="15">
    <source>
        <dbReference type="ARBA" id="ARBA00023136"/>
    </source>
</evidence>
<keyword evidence="10 16" id="KW-0812">Transmembrane</keyword>
<evidence type="ECO:0000256" key="14">
    <source>
        <dbReference type="ARBA" id="ARBA00023004"/>
    </source>
</evidence>
<evidence type="ECO:0000256" key="1">
    <source>
        <dbReference type="ARBA" id="ARBA00001971"/>
    </source>
</evidence>
<dbReference type="Proteomes" id="UP000275436">
    <property type="component" value="Unassembled WGS sequence"/>
</dbReference>
<evidence type="ECO:0000313" key="18">
    <source>
        <dbReference type="Proteomes" id="UP000275436"/>
    </source>
</evidence>
<keyword evidence="9" id="KW-0349">Heme</keyword>
<evidence type="ECO:0000256" key="16">
    <source>
        <dbReference type="SAM" id="Phobius"/>
    </source>
</evidence>
<dbReference type="NCBIfam" id="TIGR02968">
    <property type="entry name" value="succ_dehyd_anc"/>
    <property type="match status" value="1"/>
</dbReference>
<evidence type="ECO:0000256" key="6">
    <source>
        <dbReference type="ARBA" id="ARBA00019425"/>
    </source>
</evidence>
<protein>
    <recommendedName>
        <fullName evidence="6">Succinate dehydrogenase hydrophobic membrane anchor subunit</fullName>
    </recommendedName>
</protein>
<name>A0A3M9X6P9_9HYPH</name>
<evidence type="ECO:0000256" key="12">
    <source>
        <dbReference type="ARBA" id="ARBA00022982"/>
    </source>
</evidence>
<dbReference type="SUPFAM" id="SSF81343">
    <property type="entry name" value="Fumarate reductase respiratory complex transmembrane subunits"/>
    <property type="match status" value="1"/>
</dbReference>
<dbReference type="InterPro" id="IPR000701">
    <property type="entry name" value="SuccDH_FuR_B_TM-su"/>
</dbReference>
<evidence type="ECO:0000256" key="10">
    <source>
        <dbReference type="ARBA" id="ARBA00022692"/>
    </source>
</evidence>
<evidence type="ECO:0000313" key="17">
    <source>
        <dbReference type="EMBL" id="RNJ43663.1"/>
    </source>
</evidence>
<comment type="pathway">
    <text evidence="4">Carbohydrate metabolism; tricarboxylic acid cycle.</text>
</comment>
<dbReference type="OMA" id="MKLGMQV"/>
<feature type="transmembrane region" description="Helical" evidence="16">
    <location>
        <begin position="65"/>
        <end position="83"/>
    </location>
</feature>